<dbReference type="PANTHER" id="PTHR43219">
    <property type="entry name" value="CRISPR-ASSOCIATED ENDONUCLEASE CAS1"/>
    <property type="match status" value="1"/>
</dbReference>
<proteinExistence type="inferred from homology"/>
<evidence type="ECO:0000313" key="10">
    <source>
        <dbReference type="EMBL" id="BCS82389.1"/>
    </source>
</evidence>
<dbReference type="Pfam" id="PF01867">
    <property type="entry name" value="Cas_Cas1"/>
    <property type="match status" value="1"/>
</dbReference>
<reference evidence="10 11" key="1">
    <citation type="submission" date="2021-02" db="EMBL/GenBank/DDBJ databases">
        <title>Nitrogen-fixing ability and nitrogen fixation related genes of thermophilic fermentative bacteria in the genus Caldicellulosiruptor.</title>
        <authorList>
            <person name="Chen Y."/>
            <person name="Nishihara A."/>
            <person name="Haruta S."/>
        </authorList>
    </citation>
    <scope>NUCLEOTIDE SEQUENCE [LARGE SCALE GENOMIC DNA]</scope>
    <source>
        <strain evidence="10 11">YA01</strain>
    </source>
</reference>
<dbReference type="RefSeq" id="WP_011915684.1">
    <property type="nucleotide sequence ID" value="NZ_AP024480.1"/>
</dbReference>
<keyword evidence="3 9" id="KW-0255">Endonuclease</keyword>
<keyword evidence="5 9" id="KW-0460">Magnesium</keyword>
<evidence type="ECO:0000256" key="5">
    <source>
        <dbReference type="ARBA" id="ARBA00022842"/>
    </source>
</evidence>
<dbReference type="NCBIfam" id="TIGR00287">
    <property type="entry name" value="cas1"/>
    <property type="match status" value="1"/>
</dbReference>
<name>A0ABM7NQI9_9FIRM</name>
<evidence type="ECO:0000256" key="3">
    <source>
        <dbReference type="ARBA" id="ARBA00022759"/>
    </source>
</evidence>
<dbReference type="EC" id="3.1.-.-" evidence="9"/>
<dbReference type="InterPro" id="IPR019858">
    <property type="entry name" value="CRISPR-assoc_Cas1_HMARI/TNEAP"/>
</dbReference>
<evidence type="ECO:0000256" key="8">
    <source>
        <dbReference type="ARBA" id="ARBA00023211"/>
    </source>
</evidence>
<gene>
    <name evidence="10" type="primary">cas1-2</name>
    <name evidence="9" type="synonym">cas1</name>
    <name evidence="10" type="ORF">CaldiYA01_23490</name>
</gene>
<dbReference type="PANTHER" id="PTHR43219:SF1">
    <property type="entry name" value="CRISPR-ASSOCIATED ENDONUCLEASE CAS1"/>
    <property type="match status" value="1"/>
</dbReference>
<comment type="cofactor">
    <cofactor evidence="9">
        <name>Mg(2+)</name>
        <dbReference type="ChEBI" id="CHEBI:18420"/>
    </cofactor>
    <cofactor evidence="9">
        <name>Mn(2+)</name>
        <dbReference type="ChEBI" id="CHEBI:29035"/>
    </cofactor>
</comment>
<dbReference type="InterPro" id="IPR042211">
    <property type="entry name" value="CRISPR-assoc_Cas1_N"/>
</dbReference>
<evidence type="ECO:0000313" key="11">
    <source>
        <dbReference type="Proteomes" id="UP000663623"/>
    </source>
</evidence>
<dbReference type="EMBL" id="AP024480">
    <property type="protein sequence ID" value="BCS82389.1"/>
    <property type="molecule type" value="Genomic_DNA"/>
</dbReference>
<keyword evidence="8 9" id="KW-0464">Manganese</keyword>
<evidence type="ECO:0000256" key="7">
    <source>
        <dbReference type="ARBA" id="ARBA00023125"/>
    </source>
</evidence>
<keyword evidence="2 9" id="KW-0479">Metal-binding</keyword>
<accession>A0ABM7NQI9</accession>
<evidence type="ECO:0000256" key="9">
    <source>
        <dbReference type="HAMAP-Rule" id="MF_01470"/>
    </source>
</evidence>
<dbReference type="InterPro" id="IPR042206">
    <property type="entry name" value="CRISPR-assoc_Cas1_C"/>
</dbReference>
<evidence type="ECO:0000256" key="4">
    <source>
        <dbReference type="ARBA" id="ARBA00022801"/>
    </source>
</evidence>
<keyword evidence="1 9" id="KW-0540">Nuclease</keyword>
<dbReference type="InterPro" id="IPR002729">
    <property type="entry name" value="CRISPR-assoc_Cas1"/>
</dbReference>
<dbReference type="NCBIfam" id="TIGR03641">
    <property type="entry name" value="cas1_HMARI"/>
    <property type="match status" value="1"/>
</dbReference>
<feature type="binding site" evidence="9">
    <location>
        <position position="237"/>
    </location>
    <ligand>
        <name>Mn(2+)</name>
        <dbReference type="ChEBI" id="CHEBI:29035"/>
    </ligand>
</feature>
<keyword evidence="6 9" id="KW-0051">Antiviral defense</keyword>
<comment type="similarity">
    <text evidence="9">Belongs to the CRISPR-associated endonuclease Cas1 family.</text>
</comment>
<dbReference type="Proteomes" id="UP000663623">
    <property type="component" value="Chromosome"/>
</dbReference>
<comment type="subunit">
    <text evidence="9">Homodimer, forms a heterotetramer with a Cas2 homodimer.</text>
</comment>
<dbReference type="GO" id="GO:0004519">
    <property type="term" value="F:endonuclease activity"/>
    <property type="evidence" value="ECO:0007669"/>
    <property type="project" value="UniProtKB-KW"/>
</dbReference>
<keyword evidence="4 9" id="KW-0378">Hydrolase</keyword>
<evidence type="ECO:0000256" key="2">
    <source>
        <dbReference type="ARBA" id="ARBA00022723"/>
    </source>
</evidence>
<evidence type="ECO:0000256" key="6">
    <source>
        <dbReference type="ARBA" id="ARBA00023118"/>
    </source>
</evidence>
<dbReference type="Gene3D" id="3.100.10.20">
    <property type="entry name" value="CRISPR-associated endonuclease Cas1, N-terminal domain"/>
    <property type="match status" value="1"/>
</dbReference>
<dbReference type="CDD" id="cd09722">
    <property type="entry name" value="Cas1_I-B"/>
    <property type="match status" value="1"/>
</dbReference>
<comment type="function">
    <text evidence="9">CRISPR (clustered regularly interspaced short palindromic repeat), is an adaptive immune system that provides protection against mobile genetic elements (viruses, transposable elements and conjugative plasmids). CRISPR clusters contain spacers, sequences complementary to antecedent mobile elements, and target invading nucleic acids. CRISPR clusters are transcribed and processed into CRISPR RNA (crRNA). Acts as a dsDNA endonuclease. Involved in the integration of spacer DNA into the CRISPR cassette.</text>
</comment>
<sequence length="330" mass="39357">MKKDLYVFNSGFLRRKDNTIMFETDEGKKYFPVEEIESVFIFGEVDINKRFLEFMTEKNICVHFFNRYEYYVGTYYPREHYNSGIVILKQVEFYNDYNKRITIARSIVEGAVLNMLVVLRYYNSRGNMLKDEIETIERMRHNISACSDVNTLMALEGNIREIYYKCFNKILDDENFTFVRRSKNPPLDRINALISFGNSLLYATTLGEIYQTQLDPRIGYLHSTNQRKFSLNLDISEIFKPIIVDRVIFSLVNKKVLSEKHFEKELNGIILNDQGKKLFISEYNQKLYSTIMHPKLNTQVSYKRLIRMEAYKLQKLFLENIEYKPFVARW</sequence>
<organism evidence="10 11">
    <name type="scientific">Caldicellulosiruptor diazotrophicus</name>
    <dbReference type="NCBI Taxonomy" id="2806205"/>
    <lineage>
        <taxon>Bacteria</taxon>
        <taxon>Bacillati</taxon>
        <taxon>Bacillota</taxon>
        <taxon>Bacillota incertae sedis</taxon>
        <taxon>Caldicellulosiruptorales</taxon>
        <taxon>Caldicellulosiruptoraceae</taxon>
        <taxon>Caldicellulosiruptor</taxon>
    </lineage>
</organism>
<keyword evidence="7 9" id="KW-0238">DNA-binding</keyword>
<feature type="binding site" evidence="9">
    <location>
        <position position="222"/>
    </location>
    <ligand>
        <name>Mn(2+)</name>
        <dbReference type="ChEBI" id="CHEBI:29035"/>
    </ligand>
</feature>
<keyword evidence="11" id="KW-1185">Reference proteome</keyword>
<feature type="binding site" evidence="9">
    <location>
        <position position="156"/>
    </location>
    <ligand>
        <name>Mn(2+)</name>
        <dbReference type="ChEBI" id="CHEBI:29035"/>
    </ligand>
</feature>
<evidence type="ECO:0000256" key="1">
    <source>
        <dbReference type="ARBA" id="ARBA00022722"/>
    </source>
</evidence>
<protein>
    <recommendedName>
        <fullName evidence="9">CRISPR-associated endonuclease Cas1</fullName>
        <ecNumber evidence="9">3.1.-.-</ecNumber>
    </recommendedName>
</protein>
<dbReference type="HAMAP" id="MF_01470">
    <property type="entry name" value="Cas1"/>
    <property type="match status" value="1"/>
</dbReference>
<dbReference type="Gene3D" id="1.20.120.920">
    <property type="entry name" value="CRISPR-associated endonuclease Cas1, C-terminal domain"/>
    <property type="match status" value="1"/>
</dbReference>